<name>A0ABV6PLS3_9SPHN</name>
<accession>A0ABV6PLS3</accession>
<feature type="transmembrane region" description="Helical" evidence="1">
    <location>
        <begin position="318"/>
        <end position="338"/>
    </location>
</feature>
<dbReference type="Pfam" id="PF01757">
    <property type="entry name" value="Acyl_transf_3"/>
    <property type="match status" value="1"/>
</dbReference>
<comment type="caution">
    <text evidence="3">The sequence shown here is derived from an EMBL/GenBank/DDBJ whole genome shotgun (WGS) entry which is preliminary data.</text>
</comment>
<evidence type="ECO:0000259" key="2">
    <source>
        <dbReference type="Pfam" id="PF01757"/>
    </source>
</evidence>
<dbReference type="RefSeq" id="WP_379481486.1">
    <property type="nucleotide sequence ID" value="NZ_JBHLTL010000006.1"/>
</dbReference>
<keyword evidence="4" id="KW-1185">Reference proteome</keyword>
<keyword evidence="1" id="KW-0472">Membrane</keyword>
<keyword evidence="3" id="KW-0012">Acyltransferase</keyword>
<evidence type="ECO:0000256" key="1">
    <source>
        <dbReference type="SAM" id="Phobius"/>
    </source>
</evidence>
<feature type="transmembrane region" description="Helical" evidence="1">
    <location>
        <begin position="257"/>
        <end position="273"/>
    </location>
</feature>
<reference evidence="3 4" key="1">
    <citation type="submission" date="2024-09" db="EMBL/GenBank/DDBJ databases">
        <authorList>
            <person name="Sun Q."/>
            <person name="Mori K."/>
        </authorList>
    </citation>
    <scope>NUCLEOTIDE SEQUENCE [LARGE SCALE GENOMIC DNA]</scope>
    <source>
        <strain evidence="3 4">NCAIM B.02537</strain>
    </source>
</reference>
<protein>
    <submittedName>
        <fullName evidence="3">Acyltransferase family protein</fullName>
        <ecNumber evidence="3">2.3.-.-</ecNumber>
    </submittedName>
</protein>
<feature type="domain" description="Acyltransferase 3" evidence="2">
    <location>
        <begin position="12"/>
        <end position="339"/>
    </location>
</feature>
<proteinExistence type="predicted"/>
<dbReference type="PANTHER" id="PTHR23028:SF53">
    <property type="entry name" value="ACYL_TRANSF_3 DOMAIN-CONTAINING PROTEIN"/>
    <property type="match status" value="1"/>
</dbReference>
<feature type="transmembrane region" description="Helical" evidence="1">
    <location>
        <begin position="20"/>
        <end position="42"/>
    </location>
</feature>
<feature type="transmembrane region" description="Helical" evidence="1">
    <location>
        <begin position="202"/>
        <end position="220"/>
    </location>
</feature>
<feature type="transmembrane region" description="Helical" evidence="1">
    <location>
        <begin position="232"/>
        <end position="251"/>
    </location>
</feature>
<evidence type="ECO:0000313" key="4">
    <source>
        <dbReference type="Proteomes" id="UP001589943"/>
    </source>
</evidence>
<dbReference type="EMBL" id="JBHLTL010000006">
    <property type="protein sequence ID" value="MFC0590033.1"/>
    <property type="molecule type" value="Genomic_DNA"/>
</dbReference>
<feature type="transmembrane region" description="Helical" evidence="1">
    <location>
        <begin position="89"/>
        <end position="110"/>
    </location>
</feature>
<feature type="transmembrane region" description="Helical" evidence="1">
    <location>
        <begin position="145"/>
        <end position="165"/>
    </location>
</feature>
<sequence>MAQAQAPRHLDALTGIRGIAAWGVVLYHIRLSLVMICPPWLIAILGRGYLAVDLFFMLSGFVIWYNYAERIAAGGWAAARLFLWRRFTRVWPLHGAILLAFIGLVAVLAATGRDTAGYPLAELPLHVLLLQNWGFTPRLSWNHPAWSISTEMAAYLVFPALVVAMQWARVPTLALLALAGAVAVALHAGFAARGYDGLGGDITHLGLWRCLAGFVLGCLMCQLWQRWRAYRIAWLIAATACAAILGLAAMLSLAETAFVPAAFFAGLLALALAHGPLSRVLGGGALHYLGEISYSTYLVHFLLFILFKLAFVDRSLQIGWFGLAAYLAMVLTASVVLYHGLEKPAQRWLNANPPRWRRPIQRPLAD</sequence>
<dbReference type="Proteomes" id="UP001589943">
    <property type="component" value="Unassembled WGS sequence"/>
</dbReference>
<keyword evidence="1" id="KW-1133">Transmembrane helix</keyword>
<dbReference type="InterPro" id="IPR050879">
    <property type="entry name" value="Acyltransferase_3"/>
</dbReference>
<dbReference type="PANTHER" id="PTHR23028">
    <property type="entry name" value="ACETYLTRANSFERASE"/>
    <property type="match status" value="1"/>
</dbReference>
<keyword evidence="3" id="KW-0808">Transferase</keyword>
<organism evidence="3 4">
    <name type="scientific">Novosphingobium aquiterrae</name>
    <dbReference type="NCBI Taxonomy" id="624388"/>
    <lineage>
        <taxon>Bacteria</taxon>
        <taxon>Pseudomonadati</taxon>
        <taxon>Pseudomonadota</taxon>
        <taxon>Alphaproteobacteria</taxon>
        <taxon>Sphingomonadales</taxon>
        <taxon>Sphingomonadaceae</taxon>
        <taxon>Novosphingobium</taxon>
    </lineage>
</organism>
<keyword evidence="1" id="KW-0812">Transmembrane</keyword>
<dbReference type="InterPro" id="IPR002656">
    <property type="entry name" value="Acyl_transf_3_dom"/>
</dbReference>
<feature type="transmembrane region" description="Helical" evidence="1">
    <location>
        <begin position="172"/>
        <end position="190"/>
    </location>
</feature>
<feature type="transmembrane region" description="Helical" evidence="1">
    <location>
        <begin position="294"/>
        <end position="312"/>
    </location>
</feature>
<dbReference type="GO" id="GO:0016746">
    <property type="term" value="F:acyltransferase activity"/>
    <property type="evidence" value="ECO:0007669"/>
    <property type="project" value="UniProtKB-KW"/>
</dbReference>
<evidence type="ECO:0000313" key="3">
    <source>
        <dbReference type="EMBL" id="MFC0590033.1"/>
    </source>
</evidence>
<dbReference type="EC" id="2.3.-.-" evidence="3"/>
<gene>
    <name evidence="3" type="ORF">ACFFF7_11460</name>
</gene>